<evidence type="ECO:0000313" key="3">
    <source>
        <dbReference type="EMBL" id="GEK11969.1"/>
    </source>
</evidence>
<sequence length="234" mass="27076">MEKTVNSSAPAYTQNGYDAQLNYQLWSTSRIRFAAATRLKEKNKLSTQTISFSSAYLILLSVIQILIDNDALNSFLTIVNIFLAIVILVLSQLEAAADYSLRANKYHECGLKVGALYRQFRRLKDEKETLDPTVYIEKVTAIDEQYNNVLSGYENHDDIDYQMFKASYPKYEDHQLNEKQVAKIKCRYFRQVKAFSLFMVYIPPVLLIILAVYEILLPQKSQQAIEYLYCLSIF</sequence>
<feature type="domain" description="SMODS and SLOG-associating 2TM effector" evidence="2">
    <location>
        <begin position="18"/>
        <end position="209"/>
    </location>
</feature>
<keyword evidence="1" id="KW-1133">Transmembrane helix</keyword>
<organism evidence="3 4">
    <name type="scientific">Aliivibrio fischeri</name>
    <name type="common">Vibrio fischeri</name>
    <dbReference type="NCBI Taxonomy" id="668"/>
    <lineage>
        <taxon>Bacteria</taxon>
        <taxon>Pseudomonadati</taxon>
        <taxon>Pseudomonadota</taxon>
        <taxon>Gammaproteobacteria</taxon>
        <taxon>Vibrionales</taxon>
        <taxon>Vibrionaceae</taxon>
        <taxon>Aliivibrio</taxon>
    </lineage>
</organism>
<proteinExistence type="predicted"/>
<dbReference type="RefSeq" id="WP_146860381.1">
    <property type="nucleotide sequence ID" value="NZ_BJTZ01000001.1"/>
</dbReference>
<comment type="caution">
    <text evidence="3">The sequence shown here is derived from an EMBL/GenBank/DDBJ whole genome shotgun (WGS) entry which is preliminary data.</text>
</comment>
<accession>A0A510UBT7</accession>
<dbReference type="EMBL" id="BJTZ01000001">
    <property type="protein sequence ID" value="GEK11969.1"/>
    <property type="molecule type" value="Genomic_DNA"/>
</dbReference>
<feature type="transmembrane region" description="Helical" evidence="1">
    <location>
        <begin position="194"/>
        <end position="213"/>
    </location>
</feature>
<protein>
    <recommendedName>
        <fullName evidence="2">SMODS and SLOG-associating 2TM effector domain-containing protein</fullName>
    </recommendedName>
</protein>
<feature type="transmembrane region" description="Helical" evidence="1">
    <location>
        <begin position="49"/>
        <end position="67"/>
    </location>
</feature>
<dbReference type="AlphaFoldDB" id="A0A510UBT7"/>
<keyword evidence="1" id="KW-0472">Membrane</keyword>
<reference evidence="3 4" key="1">
    <citation type="submission" date="2019-07" db="EMBL/GenBank/DDBJ databases">
        <title>Whole genome shotgun sequence of Aliivibrio fischeri NBRC 101058.</title>
        <authorList>
            <person name="Hosoyama A."/>
            <person name="Uohara A."/>
            <person name="Ohji S."/>
            <person name="Ichikawa N."/>
        </authorList>
    </citation>
    <scope>NUCLEOTIDE SEQUENCE [LARGE SCALE GENOMIC DNA]</scope>
    <source>
        <strain evidence="3 4">NBRC 101058</strain>
    </source>
</reference>
<dbReference type="InterPro" id="IPR041115">
    <property type="entry name" value="SLATT_5"/>
</dbReference>
<evidence type="ECO:0000259" key="2">
    <source>
        <dbReference type="Pfam" id="PF18160"/>
    </source>
</evidence>
<evidence type="ECO:0000256" key="1">
    <source>
        <dbReference type="SAM" id="Phobius"/>
    </source>
</evidence>
<gene>
    <name evidence="3" type="ORF">AFI02nite_00050</name>
</gene>
<name>A0A510UBT7_ALIFS</name>
<dbReference type="Proteomes" id="UP000321787">
    <property type="component" value="Unassembled WGS sequence"/>
</dbReference>
<feature type="transmembrane region" description="Helical" evidence="1">
    <location>
        <begin position="73"/>
        <end position="93"/>
    </location>
</feature>
<keyword evidence="1" id="KW-0812">Transmembrane</keyword>
<dbReference type="NCBIfam" id="NF033631">
    <property type="entry name" value="SLATT_5"/>
    <property type="match status" value="1"/>
</dbReference>
<evidence type="ECO:0000313" key="4">
    <source>
        <dbReference type="Proteomes" id="UP000321787"/>
    </source>
</evidence>
<dbReference type="Pfam" id="PF18160">
    <property type="entry name" value="SLATT_5"/>
    <property type="match status" value="1"/>
</dbReference>